<accession>X1DNT9</accession>
<evidence type="ECO:0000313" key="1">
    <source>
        <dbReference type="EMBL" id="GAG98086.1"/>
    </source>
</evidence>
<protein>
    <submittedName>
        <fullName evidence="1">Uncharacterized protein</fullName>
    </submittedName>
</protein>
<sequence length="44" mass="5182">MAKKFKRSIKKRVKRFKKTSVTQAKSLSRLEGDVNLIGRQRSFE</sequence>
<dbReference type="AlphaFoldDB" id="X1DNT9"/>
<gene>
    <name evidence="1" type="ORF">S01H4_37162</name>
</gene>
<proteinExistence type="predicted"/>
<name>X1DNT9_9ZZZZ</name>
<organism evidence="1">
    <name type="scientific">marine sediment metagenome</name>
    <dbReference type="NCBI Taxonomy" id="412755"/>
    <lineage>
        <taxon>unclassified sequences</taxon>
        <taxon>metagenomes</taxon>
        <taxon>ecological metagenomes</taxon>
    </lineage>
</organism>
<dbReference type="EMBL" id="BART01019939">
    <property type="protein sequence ID" value="GAG98086.1"/>
    <property type="molecule type" value="Genomic_DNA"/>
</dbReference>
<comment type="caution">
    <text evidence="1">The sequence shown here is derived from an EMBL/GenBank/DDBJ whole genome shotgun (WGS) entry which is preliminary data.</text>
</comment>
<reference evidence="1" key="1">
    <citation type="journal article" date="2014" name="Front. Microbiol.">
        <title>High frequency of phylogenetically diverse reductive dehalogenase-homologous genes in deep subseafloor sedimentary metagenomes.</title>
        <authorList>
            <person name="Kawai M."/>
            <person name="Futagami T."/>
            <person name="Toyoda A."/>
            <person name="Takaki Y."/>
            <person name="Nishi S."/>
            <person name="Hori S."/>
            <person name="Arai W."/>
            <person name="Tsubouchi T."/>
            <person name="Morono Y."/>
            <person name="Uchiyama I."/>
            <person name="Ito T."/>
            <person name="Fujiyama A."/>
            <person name="Inagaki F."/>
            <person name="Takami H."/>
        </authorList>
    </citation>
    <scope>NUCLEOTIDE SEQUENCE</scope>
    <source>
        <strain evidence="1">Expedition CK06-06</strain>
    </source>
</reference>